<dbReference type="AlphaFoldDB" id="A0A8J3M9B5"/>
<keyword evidence="4" id="KW-1185">Reference proteome</keyword>
<dbReference type="Proteomes" id="UP000626220">
    <property type="component" value="Unassembled WGS sequence"/>
</dbReference>
<reference evidence="3" key="2">
    <citation type="submission" date="2020-09" db="EMBL/GenBank/DDBJ databases">
        <authorList>
            <person name="Sun Q."/>
            <person name="Kim S."/>
        </authorList>
    </citation>
    <scope>NUCLEOTIDE SEQUENCE</scope>
    <source>
        <strain evidence="3">KCTC 42650</strain>
    </source>
</reference>
<dbReference type="RefSeq" id="WP_189681958.1">
    <property type="nucleotide sequence ID" value="NZ_BNCJ01000016.1"/>
</dbReference>
<feature type="domain" description="ChsH2 C-terminal OB-fold" evidence="1">
    <location>
        <begin position="53"/>
        <end position="118"/>
    </location>
</feature>
<proteinExistence type="predicted"/>
<accession>A0A8J3M9B5</accession>
<evidence type="ECO:0000259" key="2">
    <source>
        <dbReference type="Pfam" id="PF12172"/>
    </source>
</evidence>
<dbReference type="PANTHER" id="PTHR34075">
    <property type="entry name" value="BLR3430 PROTEIN"/>
    <property type="match status" value="1"/>
</dbReference>
<evidence type="ECO:0000259" key="1">
    <source>
        <dbReference type="Pfam" id="PF01796"/>
    </source>
</evidence>
<protein>
    <recommendedName>
        <fullName evidence="5">Zn-ribbon domain-containing OB-fold protein</fullName>
    </recommendedName>
</protein>
<organism evidence="3 4">
    <name type="scientific">Seohaeicola zhoushanensis</name>
    <dbReference type="NCBI Taxonomy" id="1569283"/>
    <lineage>
        <taxon>Bacteria</taxon>
        <taxon>Pseudomonadati</taxon>
        <taxon>Pseudomonadota</taxon>
        <taxon>Alphaproteobacteria</taxon>
        <taxon>Rhodobacterales</taxon>
        <taxon>Roseobacteraceae</taxon>
        <taxon>Seohaeicola</taxon>
    </lineage>
</organism>
<dbReference type="Gene3D" id="6.10.30.10">
    <property type="match status" value="1"/>
</dbReference>
<dbReference type="Pfam" id="PF12172">
    <property type="entry name" value="zf-ChsH2"/>
    <property type="match status" value="1"/>
</dbReference>
<dbReference type="InterPro" id="IPR012340">
    <property type="entry name" value="NA-bd_OB-fold"/>
</dbReference>
<dbReference type="InterPro" id="IPR002878">
    <property type="entry name" value="ChsH2_C"/>
</dbReference>
<name>A0A8J3M9B5_9RHOB</name>
<evidence type="ECO:0000313" key="3">
    <source>
        <dbReference type="EMBL" id="GHF65337.1"/>
    </source>
</evidence>
<dbReference type="Pfam" id="PF01796">
    <property type="entry name" value="OB_ChsH2_C"/>
    <property type="match status" value="1"/>
</dbReference>
<dbReference type="SUPFAM" id="SSF50249">
    <property type="entry name" value="Nucleic acid-binding proteins"/>
    <property type="match status" value="1"/>
</dbReference>
<evidence type="ECO:0000313" key="4">
    <source>
        <dbReference type="Proteomes" id="UP000626220"/>
    </source>
</evidence>
<dbReference type="InterPro" id="IPR052513">
    <property type="entry name" value="Thioester_dehydratase-like"/>
</dbReference>
<feature type="domain" description="ChsH2 rubredoxin-like zinc ribbon" evidence="2">
    <location>
        <begin position="16"/>
        <end position="52"/>
    </location>
</feature>
<dbReference type="InterPro" id="IPR022002">
    <property type="entry name" value="ChsH2_Znr"/>
</dbReference>
<evidence type="ECO:0008006" key="5">
    <source>
        <dbReference type="Google" id="ProtNLM"/>
    </source>
</evidence>
<dbReference type="EMBL" id="BNCJ01000016">
    <property type="protein sequence ID" value="GHF65337.1"/>
    <property type="molecule type" value="Genomic_DNA"/>
</dbReference>
<comment type="caution">
    <text evidence="3">The sequence shown here is derived from an EMBL/GenBank/DDBJ whole genome shotgun (WGS) entry which is preliminary data.</text>
</comment>
<gene>
    <name evidence="3" type="ORF">GCM10017056_40700</name>
</gene>
<sequence length="135" mass="14400">MALPLPTPNADSRPYWDAAQQGRLVVQHCAACGTVQAVPRGCCGNCQSPALEWRDSALRGTVASFSVVHRGPTAAFRNSTPYVLALIDVAGGVRLMLNIIGPGPDEVQIGEEVEITFEPRGEAGFQMPQARRITA</sequence>
<dbReference type="PANTHER" id="PTHR34075:SF5">
    <property type="entry name" value="BLR3430 PROTEIN"/>
    <property type="match status" value="1"/>
</dbReference>
<reference evidence="3" key="1">
    <citation type="journal article" date="2014" name="Int. J. Syst. Evol. Microbiol.">
        <title>Complete genome sequence of Corynebacterium casei LMG S-19264T (=DSM 44701T), isolated from a smear-ripened cheese.</title>
        <authorList>
            <consortium name="US DOE Joint Genome Institute (JGI-PGF)"/>
            <person name="Walter F."/>
            <person name="Albersmeier A."/>
            <person name="Kalinowski J."/>
            <person name="Ruckert C."/>
        </authorList>
    </citation>
    <scope>NUCLEOTIDE SEQUENCE</scope>
    <source>
        <strain evidence="3">KCTC 42650</strain>
    </source>
</reference>